<dbReference type="InterPro" id="IPR029063">
    <property type="entry name" value="SAM-dependent_MTases_sf"/>
</dbReference>
<evidence type="ECO:0000313" key="1">
    <source>
        <dbReference type="EMBL" id="KAH7093025.1"/>
    </source>
</evidence>
<sequence>MLLRLLANAFDALCTIGVAIAVRHSITEIGLTGVKSVGEPSIVPEVVKLGFGALLYAIGKWSVSKWWRARAGRQDSMYGLEHGRLHLQAPTPMWMNMGHWGDGKKQKTMAEACRDLLKAVLAEAGIADVIKAAAVKDKHVQRTLIDLGFGCGDQTIYLMSEVPPRPQDREWWDEREHCVKFDHYVGITKDAVQARYATKGVNDLYAASKAPSGHDVGVISLFCEDAAGPSSWSPQVIKRIDDGLKDSPECWMLALDTAYHFSPSRWPVIQHAYTQFRASFMAFDLCLSPSITFKQKLALRGLTALMGAPWANFGTSDEYKQKLVAVGYSAENIKIVDISEHVFGPLAQHLADQDSKLKMLGLGIGNFSVAKSLFAWWGRSGVVRGVVVVARR</sequence>
<organism evidence="1 2">
    <name type="scientific">Paraphoma chrysanthemicola</name>
    <dbReference type="NCBI Taxonomy" id="798071"/>
    <lineage>
        <taxon>Eukaryota</taxon>
        <taxon>Fungi</taxon>
        <taxon>Dikarya</taxon>
        <taxon>Ascomycota</taxon>
        <taxon>Pezizomycotina</taxon>
        <taxon>Dothideomycetes</taxon>
        <taxon>Pleosporomycetidae</taxon>
        <taxon>Pleosporales</taxon>
        <taxon>Pleosporineae</taxon>
        <taxon>Phaeosphaeriaceae</taxon>
        <taxon>Paraphoma</taxon>
    </lineage>
</organism>
<proteinExistence type="predicted"/>
<accession>A0A8K0RER9</accession>
<dbReference type="AlphaFoldDB" id="A0A8K0RER9"/>
<gene>
    <name evidence="1" type="ORF">FB567DRAFT_161489</name>
</gene>
<evidence type="ECO:0000313" key="2">
    <source>
        <dbReference type="Proteomes" id="UP000813461"/>
    </source>
</evidence>
<dbReference type="Gene3D" id="3.40.50.150">
    <property type="entry name" value="Vaccinia Virus protein VP39"/>
    <property type="match status" value="1"/>
</dbReference>
<name>A0A8K0RER9_9PLEO</name>
<dbReference type="Proteomes" id="UP000813461">
    <property type="component" value="Unassembled WGS sequence"/>
</dbReference>
<dbReference type="OrthoDB" id="61390at2759"/>
<comment type="caution">
    <text evidence="1">The sequence shown here is derived from an EMBL/GenBank/DDBJ whole genome shotgun (WGS) entry which is preliminary data.</text>
</comment>
<protein>
    <submittedName>
        <fullName evidence="1">Uncharacterized protein</fullName>
    </submittedName>
</protein>
<keyword evidence="2" id="KW-1185">Reference proteome</keyword>
<dbReference type="EMBL" id="JAGMVJ010000002">
    <property type="protein sequence ID" value="KAH7093025.1"/>
    <property type="molecule type" value="Genomic_DNA"/>
</dbReference>
<reference evidence="1" key="1">
    <citation type="journal article" date="2021" name="Nat. Commun.">
        <title>Genetic determinants of endophytism in the Arabidopsis root mycobiome.</title>
        <authorList>
            <person name="Mesny F."/>
            <person name="Miyauchi S."/>
            <person name="Thiergart T."/>
            <person name="Pickel B."/>
            <person name="Atanasova L."/>
            <person name="Karlsson M."/>
            <person name="Huettel B."/>
            <person name="Barry K.W."/>
            <person name="Haridas S."/>
            <person name="Chen C."/>
            <person name="Bauer D."/>
            <person name="Andreopoulos W."/>
            <person name="Pangilinan J."/>
            <person name="LaButti K."/>
            <person name="Riley R."/>
            <person name="Lipzen A."/>
            <person name="Clum A."/>
            <person name="Drula E."/>
            <person name="Henrissat B."/>
            <person name="Kohler A."/>
            <person name="Grigoriev I.V."/>
            <person name="Martin F.M."/>
            <person name="Hacquard S."/>
        </authorList>
    </citation>
    <scope>NUCLEOTIDE SEQUENCE</scope>
    <source>
        <strain evidence="1">MPI-SDFR-AT-0120</strain>
    </source>
</reference>